<dbReference type="RefSeq" id="WP_182816752.1">
    <property type="nucleotide sequence ID" value="NZ_AP022227.1"/>
</dbReference>
<dbReference type="AlphaFoldDB" id="A0A6S5TPU1"/>
<protein>
    <recommendedName>
        <fullName evidence="4">TIGR02444 family protein</fullName>
    </recommendedName>
</protein>
<reference evidence="2 3" key="1">
    <citation type="submission" date="2019-12" db="EMBL/GenBank/DDBJ databases">
        <title>complete genome sequences of Pseudomonas putida str. WP8-W18-CRE-01 isolated from wastewater treatment plant effluent.</title>
        <authorList>
            <person name="Sekizuka T."/>
            <person name="Itokawa K."/>
            <person name="Yatsu K."/>
            <person name="Inamine Y."/>
            <person name="Kuroda M."/>
        </authorList>
    </citation>
    <scope>NUCLEOTIDE SEQUENCE [LARGE SCALE GENOMIC DNA]</scope>
    <source>
        <strain evidence="2 3">WP8-W18-CRE-01</strain>
    </source>
</reference>
<name>A0A6S5TPU1_PSEPU</name>
<feature type="coiled-coil region" evidence="1">
    <location>
        <begin position="81"/>
        <end position="108"/>
    </location>
</feature>
<dbReference type="NCBIfam" id="TIGR02444">
    <property type="entry name" value="TIGR02444 family protein"/>
    <property type="match status" value="1"/>
</dbReference>
<dbReference type="EMBL" id="AP022227">
    <property type="protein sequence ID" value="BBT42650.1"/>
    <property type="molecule type" value="Genomic_DNA"/>
</dbReference>
<dbReference type="InterPro" id="IPR012659">
    <property type="entry name" value="CHP02444"/>
</dbReference>
<sequence>MQNELWNHALALYRQPGVEAACLALQGAGADVCLLLCGTWLQARRVAPDAMRAAALQAIAGPWQQQVIAPLRVLRQQWREAAQGDAQLASLREQVKGLELEAERTLLARLQACAGQWPADPSGPPGDWLQWLVPEQARGHDALYQLRAVANGRQEADGAD</sequence>
<gene>
    <name evidence="2" type="ORF">WP8W18C01_49910</name>
</gene>
<evidence type="ECO:0000256" key="1">
    <source>
        <dbReference type="SAM" id="Coils"/>
    </source>
</evidence>
<dbReference type="Proteomes" id="UP000515680">
    <property type="component" value="Chromosome"/>
</dbReference>
<dbReference type="Pfam" id="PF09523">
    <property type="entry name" value="DUF2390"/>
    <property type="match status" value="1"/>
</dbReference>
<evidence type="ECO:0008006" key="4">
    <source>
        <dbReference type="Google" id="ProtNLM"/>
    </source>
</evidence>
<evidence type="ECO:0000313" key="2">
    <source>
        <dbReference type="EMBL" id="BBT42650.1"/>
    </source>
</evidence>
<organism evidence="2 3">
    <name type="scientific">Pseudomonas putida</name>
    <name type="common">Arthrobacter siderocapsulatus</name>
    <dbReference type="NCBI Taxonomy" id="303"/>
    <lineage>
        <taxon>Bacteria</taxon>
        <taxon>Pseudomonadati</taxon>
        <taxon>Pseudomonadota</taxon>
        <taxon>Gammaproteobacteria</taxon>
        <taxon>Pseudomonadales</taxon>
        <taxon>Pseudomonadaceae</taxon>
        <taxon>Pseudomonas</taxon>
    </lineage>
</organism>
<accession>A0A6S5TPU1</accession>
<proteinExistence type="predicted"/>
<evidence type="ECO:0000313" key="3">
    <source>
        <dbReference type="Proteomes" id="UP000515680"/>
    </source>
</evidence>
<keyword evidence="1" id="KW-0175">Coiled coil</keyword>